<evidence type="ECO:0000256" key="1">
    <source>
        <dbReference type="ARBA" id="ARBA00023224"/>
    </source>
</evidence>
<dbReference type="AlphaFoldDB" id="A0A0M2EI87"/>
<dbReference type="PRINTS" id="PR00260">
    <property type="entry name" value="CHEMTRNSDUCR"/>
</dbReference>
<dbReference type="GO" id="GO:0016020">
    <property type="term" value="C:membrane"/>
    <property type="evidence" value="ECO:0007669"/>
    <property type="project" value="InterPro"/>
</dbReference>
<reference evidence="3 4" key="1">
    <citation type="submission" date="2016-05" db="EMBL/GenBank/DDBJ databases">
        <title>Complete Genome and Methylome Analysis of Psychrotrophic Bacterial Isolates from Antarctic Lake Untersee.</title>
        <authorList>
            <person name="Fomenkov A."/>
            <person name="Akimov V.N."/>
            <person name="Vasilyeva L.V."/>
            <person name="Andersen D."/>
            <person name="Vincze T."/>
            <person name="Roberts R.J."/>
        </authorList>
    </citation>
    <scope>NUCLEOTIDE SEQUENCE [LARGE SCALE GENOMIC DNA]</scope>
    <source>
        <strain evidence="3 4">U14-5</strain>
    </source>
</reference>
<sequence length="431" mass="48579">MLFKKEPKRKNTAFFTQQDDGIKRINFSNNTDIAKQIKMIDLTQHDLLILKQLNPIVQDDIAHIVDKFYKNLEVESSLMHIIQDNSSVDRLKKTLRIHISEMFAGVIDEAYVAKRIKIAQVHLRIGLQPKWYMAAFQDLLLSIMDLFANHIQDFKEYQTAVKATTKILNLEQQLVLDTFQNEYSKIRDEAEEQQQELHTKITETSNSLASLFSNTTSAVDKLVSKSDEMADMSQAGTQISAQVEEKSIGGKKELEIQQTQMNQIDGSMTKIETEIKRLEEIAKQIEQIFGIVTGIAEQTNLLSLNASIESARAGEHGKGFAVVANEVRKLSEDTKKTVSTVSELVNNTNSQIAIVSQHIADVNLLVTDSKEKMTQINSLFDDIVSSMNLSKNQNGKIEIDLQTFLNELKEVKQTVSQVASSVESLTSLTNR</sequence>
<dbReference type="InterPro" id="IPR044398">
    <property type="entry name" value="Globin-sensor_dom"/>
</dbReference>
<dbReference type="PANTHER" id="PTHR32089">
    <property type="entry name" value="METHYL-ACCEPTING CHEMOTAXIS PROTEIN MCPB"/>
    <property type="match status" value="1"/>
</dbReference>
<dbReference type="InterPro" id="IPR039379">
    <property type="entry name" value="Protoglobin_sensor_dom"/>
</dbReference>
<dbReference type="GO" id="GO:0020037">
    <property type="term" value="F:heme binding"/>
    <property type="evidence" value="ECO:0007669"/>
    <property type="project" value="InterPro"/>
</dbReference>
<dbReference type="Proteomes" id="UP000185426">
    <property type="component" value="Chromosome"/>
</dbReference>
<accession>A0A0M2EI87</accession>
<dbReference type="InterPro" id="IPR004090">
    <property type="entry name" value="Chemotax_Me-accpt_rcpt"/>
</dbReference>
<dbReference type="SMART" id="SM00283">
    <property type="entry name" value="MA"/>
    <property type="match status" value="1"/>
</dbReference>
<dbReference type="Gene3D" id="1.10.287.950">
    <property type="entry name" value="Methyl-accepting chemotaxis protein"/>
    <property type="match status" value="1"/>
</dbReference>
<evidence type="ECO:0000256" key="2">
    <source>
        <dbReference type="ARBA" id="ARBA00029447"/>
    </source>
</evidence>
<dbReference type="EMBL" id="CP015607">
    <property type="protein sequence ID" value="APT46707.1"/>
    <property type="molecule type" value="Genomic_DNA"/>
</dbReference>
<dbReference type="GO" id="GO:0004888">
    <property type="term" value="F:transmembrane signaling receptor activity"/>
    <property type="evidence" value="ECO:0007669"/>
    <property type="project" value="InterPro"/>
</dbReference>
<dbReference type="CDD" id="cd01068">
    <property type="entry name" value="globin_sensor"/>
    <property type="match status" value="1"/>
</dbReference>
<dbReference type="PANTHER" id="PTHR32089:SF118">
    <property type="entry name" value="HEME-BASED AEROTACTIC TRANSDUCER HEMAT"/>
    <property type="match status" value="1"/>
</dbReference>
<dbReference type="PATRIC" id="fig|561879.7.peg.157"/>
<dbReference type="Pfam" id="PF11563">
    <property type="entry name" value="Protoglobin"/>
    <property type="match status" value="1"/>
</dbReference>
<proteinExistence type="inferred from homology"/>
<name>A0A0M2EI87_BACIA</name>
<dbReference type="SUPFAM" id="SSF58104">
    <property type="entry name" value="Methyl-accepting chemotaxis protein (MCP) signaling domain"/>
    <property type="match status" value="1"/>
</dbReference>
<protein>
    <submittedName>
        <fullName evidence="3">Chemotaxis protein</fullName>
    </submittedName>
</protein>
<organism evidence="3 4">
    <name type="scientific">Bacillus safensis</name>
    <dbReference type="NCBI Taxonomy" id="561879"/>
    <lineage>
        <taxon>Bacteria</taxon>
        <taxon>Bacillati</taxon>
        <taxon>Bacillota</taxon>
        <taxon>Bacilli</taxon>
        <taxon>Bacillales</taxon>
        <taxon>Bacillaceae</taxon>
        <taxon>Bacillus</taxon>
    </lineage>
</organism>
<dbReference type="GO" id="GO:0007165">
    <property type="term" value="P:signal transduction"/>
    <property type="evidence" value="ECO:0007669"/>
    <property type="project" value="UniProtKB-KW"/>
</dbReference>
<dbReference type="InterPro" id="IPR009050">
    <property type="entry name" value="Globin-like_sf"/>
</dbReference>
<dbReference type="SUPFAM" id="SSF46458">
    <property type="entry name" value="Globin-like"/>
    <property type="match status" value="1"/>
</dbReference>
<evidence type="ECO:0000313" key="3">
    <source>
        <dbReference type="EMBL" id="APT46707.1"/>
    </source>
</evidence>
<dbReference type="InterPro" id="IPR012292">
    <property type="entry name" value="Globin/Proto"/>
</dbReference>
<dbReference type="Gene3D" id="1.10.490.10">
    <property type="entry name" value="Globins"/>
    <property type="match status" value="1"/>
</dbReference>
<keyword evidence="1" id="KW-0807">Transducer</keyword>
<comment type="similarity">
    <text evidence="2">Belongs to the methyl-accepting chemotaxis (MCP) protein family.</text>
</comment>
<dbReference type="CDD" id="cd11386">
    <property type="entry name" value="MCP_signal"/>
    <property type="match status" value="1"/>
</dbReference>
<evidence type="ECO:0000313" key="4">
    <source>
        <dbReference type="Proteomes" id="UP000185426"/>
    </source>
</evidence>
<dbReference type="PROSITE" id="PS50111">
    <property type="entry name" value="CHEMOTAXIS_TRANSDUC_2"/>
    <property type="match status" value="1"/>
</dbReference>
<dbReference type="GO" id="GO:0006935">
    <property type="term" value="P:chemotaxis"/>
    <property type="evidence" value="ECO:0007669"/>
    <property type="project" value="InterPro"/>
</dbReference>
<dbReference type="Pfam" id="PF00015">
    <property type="entry name" value="MCPsignal"/>
    <property type="match status" value="1"/>
</dbReference>
<dbReference type="InterPro" id="IPR004089">
    <property type="entry name" value="MCPsignal_dom"/>
</dbReference>
<gene>
    <name evidence="3" type="ORF">BSA145_13105</name>
</gene>
<dbReference type="GO" id="GO:0019825">
    <property type="term" value="F:oxygen binding"/>
    <property type="evidence" value="ECO:0007669"/>
    <property type="project" value="InterPro"/>
</dbReference>